<feature type="compositionally biased region" description="Low complexity" evidence="1">
    <location>
        <begin position="135"/>
        <end position="146"/>
    </location>
</feature>
<reference evidence="2" key="1">
    <citation type="submission" date="2010-05" db="EMBL/GenBank/DDBJ databases">
        <title>The Genome Sequence of Magnaporthe poae strain ATCC 64411.</title>
        <authorList>
            <consortium name="The Broad Institute Genome Sequencing Platform"/>
            <consortium name="Broad Institute Genome Sequencing Center for Infectious Disease"/>
            <person name="Ma L.-J."/>
            <person name="Dead R."/>
            <person name="Young S."/>
            <person name="Zeng Q."/>
            <person name="Koehrsen M."/>
            <person name="Alvarado L."/>
            <person name="Berlin A."/>
            <person name="Chapman S.B."/>
            <person name="Chen Z."/>
            <person name="Freedman E."/>
            <person name="Gellesch M."/>
            <person name="Goldberg J."/>
            <person name="Griggs A."/>
            <person name="Gujja S."/>
            <person name="Heilman E.R."/>
            <person name="Heiman D."/>
            <person name="Hepburn T."/>
            <person name="Howarth C."/>
            <person name="Jen D."/>
            <person name="Larson L."/>
            <person name="Mehta T."/>
            <person name="Neiman D."/>
            <person name="Pearson M."/>
            <person name="Roberts A."/>
            <person name="Saif S."/>
            <person name="Shea T."/>
            <person name="Shenoy N."/>
            <person name="Sisk P."/>
            <person name="Stolte C."/>
            <person name="Sykes S."/>
            <person name="Walk T."/>
            <person name="White J."/>
            <person name="Yandava C."/>
            <person name="Haas B."/>
            <person name="Nusbaum C."/>
            <person name="Birren B."/>
        </authorList>
    </citation>
    <scope>NUCLEOTIDE SEQUENCE</scope>
    <source>
        <strain evidence="2">ATCC 64411</strain>
    </source>
</reference>
<evidence type="ECO:0000313" key="2">
    <source>
        <dbReference type="EMBL" id="KLU90650.1"/>
    </source>
</evidence>
<feature type="region of interest" description="Disordered" evidence="1">
    <location>
        <begin position="39"/>
        <end position="194"/>
    </location>
</feature>
<feature type="non-terminal residue" evidence="2">
    <location>
        <position position="368"/>
    </location>
</feature>
<dbReference type="AlphaFoldDB" id="A0A0H2U2U0"/>
<dbReference type="OrthoDB" id="6431331at2759"/>
<dbReference type="PANTHER" id="PTHR37471">
    <property type="entry name" value="UNNAMED PRODUCT"/>
    <property type="match status" value="1"/>
</dbReference>
<accession>A0A0H2U2U0</accession>
<protein>
    <recommendedName>
        <fullName evidence="3">AB hydrolase-1 domain-containing protein</fullName>
    </recommendedName>
</protein>
<sequence>MIKTKALASGGGDASSSVSSNLRALAKQYRDGFIQAANEKARRTGEENPAAADTAVVQQDERSSPDEFVDCDEFPLDALEGASGPHPQQNFVGVGDHTRRQAIPQHLIDNDDDRQDDSQSPVPFELQNPEAGVETSFTSSFASSFPSHPPARGHGSRSKRARNSQSPPSEPHIADDHHKAGPAHPATGDLLGGLNIANRSDTPFTRVPFKKTDDWAWLHWRLTLVGQVSEHRVHPNKNWLPAIPKDIGIVVIELMNVSNRIAPEGTDYETFANGVAKILLQQNMDDFVLMGHSYGTTLARPLLSHHAVGPKINSLILSILLHLPDVTYNATRRPPETTPQVQIDMITKDPLIAHTLCRRFHWPEAILF</sequence>
<dbReference type="SUPFAM" id="SSF53474">
    <property type="entry name" value="alpha/beta-Hydrolases"/>
    <property type="match status" value="1"/>
</dbReference>
<evidence type="ECO:0008006" key="3">
    <source>
        <dbReference type="Google" id="ProtNLM"/>
    </source>
</evidence>
<dbReference type="EMBL" id="GL876975">
    <property type="protein sequence ID" value="KLU90650.1"/>
    <property type="molecule type" value="Genomic_DNA"/>
</dbReference>
<dbReference type="InterPro" id="IPR029058">
    <property type="entry name" value="AB_hydrolase_fold"/>
</dbReference>
<name>A0A0H2U2U0_MAGP6</name>
<proteinExistence type="predicted"/>
<dbReference type="VEuPathDB" id="FungiDB:MAPG_10502"/>
<reference evidence="2" key="2">
    <citation type="submission" date="2011-03" db="EMBL/GenBank/DDBJ databases">
        <title>Annotation of Magnaporthe poae ATCC 64411.</title>
        <authorList>
            <person name="Ma L.-J."/>
            <person name="Dead R."/>
            <person name="Young S.K."/>
            <person name="Zeng Q."/>
            <person name="Gargeya S."/>
            <person name="Fitzgerald M."/>
            <person name="Haas B."/>
            <person name="Abouelleil A."/>
            <person name="Alvarado L."/>
            <person name="Arachchi H.M."/>
            <person name="Berlin A."/>
            <person name="Brown A."/>
            <person name="Chapman S.B."/>
            <person name="Chen Z."/>
            <person name="Dunbar C."/>
            <person name="Freedman E."/>
            <person name="Gearin G."/>
            <person name="Gellesch M."/>
            <person name="Goldberg J."/>
            <person name="Griggs A."/>
            <person name="Gujja S."/>
            <person name="Heiman D."/>
            <person name="Howarth C."/>
            <person name="Larson L."/>
            <person name="Lui A."/>
            <person name="MacDonald P.J.P."/>
            <person name="Mehta T."/>
            <person name="Montmayeur A."/>
            <person name="Murphy C."/>
            <person name="Neiman D."/>
            <person name="Pearson M."/>
            <person name="Priest M."/>
            <person name="Roberts A."/>
            <person name="Saif S."/>
            <person name="Shea T."/>
            <person name="Shenoy N."/>
            <person name="Sisk P."/>
            <person name="Stolte C."/>
            <person name="Sykes S."/>
            <person name="Yandava C."/>
            <person name="Wortman J."/>
            <person name="Nusbaum C."/>
            <person name="Birren B."/>
        </authorList>
    </citation>
    <scope>NUCLEOTIDE SEQUENCE</scope>
    <source>
        <strain evidence="2">ATCC 64411</strain>
    </source>
</reference>
<dbReference type="Gene3D" id="3.40.50.1820">
    <property type="entry name" value="alpha/beta hydrolase"/>
    <property type="match status" value="1"/>
</dbReference>
<organism evidence="2">
    <name type="scientific">Magnaporthiopsis poae (strain ATCC 64411 / 73-15)</name>
    <name type="common">Kentucky bluegrass fungus</name>
    <name type="synonym">Magnaporthe poae</name>
    <dbReference type="NCBI Taxonomy" id="644358"/>
    <lineage>
        <taxon>Eukaryota</taxon>
        <taxon>Fungi</taxon>
        <taxon>Dikarya</taxon>
        <taxon>Ascomycota</taxon>
        <taxon>Pezizomycotina</taxon>
        <taxon>Sordariomycetes</taxon>
        <taxon>Sordariomycetidae</taxon>
        <taxon>Magnaporthales</taxon>
        <taxon>Magnaporthaceae</taxon>
        <taxon>Magnaporthiopsis</taxon>
    </lineage>
</organism>
<evidence type="ECO:0000256" key="1">
    <source>
        <dbReference type="SAM" id="MobiDB-lite"/>
    </source>
</evidence>
<dbReference type="PANTHER" id="PTHR37471:SF1">
    <property type="entry name" value="AB HYDROLASE-1 DOMAIN-CONTAINING PROTEIN"/>
    <property type="match status" value="1"/>
</dbReference>
<gene>
    <name evidence="2" type="ORF">MAPG_10502</name>
</gene>